<dbReference type="PANTHER" id="PTHR11106:SF27">
    <property type="entry name" value="MACRO DOMAIN-CONTAINING PROTEIN"/>
    <property type="match status" value="1"/>
</dbReference>
<evidence type="ECO:0000313" key="3">
    <source>
        <dbReference type="Proteomes" id="UP000050872"/>
    </source>
</evidence>
<dbReference type="Proteomes" id="UP000050872">
    <property type="component" value="Unassembled WGS sequence"/>
</dbReference>
<proteinExistence type="predicted"/>
<dbReference type="Gene3D" id="3.40.220.10">
    <property type="entry name" value="Leucine Aminopeptidase, subunit E, domain 1"/>
    <property type="match status" value="1"/>
</dbReference>
<dbReference type="SMART" id="SM00506">
    <property type="entry name" value="A1pp"/>
    <property type="match status" value="1"/>
</dbReference>
<dbReference type="STRING" id="1423770.FD29_GL000655"/>
<organism evidence="2 3">
    <name type="scientific">Companilactobacillus mindensis DSM 14500</name>
    <dbReference type="NCBI Taxonomy" id="1423770"/>
    <lineage>
        <taxon>Bacteria</taxon>
        <taxon>Bacillati</taxon>
        <taxon>Bacillota</taxon>
        <taxon>Bacilli</taxon>
        <taxon>Lactobacillales</taxon>
        <taxon>Lactobacillaceae</taxon>
        <taxon>Companilactobacillus</taxon>
    </lineage>
</organism>
<evidence type="ECO:0000259" key="1">
    <source>
        <dbReference type="PROSITE" id="PS51154"/>
    </source>
</evidence>
<dbReference type="Pfam" id="PF01661">
    <property type="entry name" value="Macro"/>
    <property type="match status" value="1"/>
</dbReference>
<feature type="domain" description="Macro" evidence="1">
    <location>
        <begin position="1"/>
        <end position="172"/>
    </location>
</feature>
<keyword evidence="3" id="KW-1185">Reference proteome</keyword>
<dbReference type="InterPro" id="IPR002589">
    <property type="entry name" value="Macro_dom"/>
</dbReference>
<dbReference type="PROSITE" id="PS51154">
    <property type="entry name" value="MACRO"/>
    <property type="match status" value="1"/>
</dbReference>
<sequence length="172" mass="18405">MKEVMVMEKVTVIKGDIAYLPFHVDVIVNAANSALVPGGGVDGAINRKAGPKLADAMLGIGGTPTGTAVYTKAYDLNADYVIHAVGPKFIDGDHGEDELLKDAYESVMKIAQKLSANSIAFPFISTGVYGYPLAEAVKIAIQTVEKFNLEAKVYFVAFDATTEELAQKYLNN</sequence>
<protein>
    <submittedName>
        <fullName evidence="2">Appr-1-p processing domain protein</fullName>
    </submittedName>
</protein>
<dbReference type="AlphaFoldDB" id="A0A0R1QRV3"/>
<evidence type="ECO:0000313" key="2">
    <source>
        <dbReference type="EMBL" id="KRL43704.1"/>
    </source>
</evidence>
<comment type="caution">
    <text evidence="2">The sequence shown here is derived from an EMBL/GenBank/DDBJ whole genome shotgun (WGS) entry which is preliminary data.</text>
</comment>
<reference evidence="2 3" key="1">
    <citation type="journal article" date="2015" name="Genome Announc.">
        <title>Expanding the biotechnology potential of lactobacilli through comparative genomics of 213 strains and associated genera.</title>
        <authorList>
            <person name="Sun Z."/>
            <person name="Harris H.M."/>
            <person name="McCann A."/>
            <person name="Guo C."/>
            <person name="Argimon S."/>
            <person name="Zhang W."/>
            <person name="Yang X."/>
            <person name="Jeffery I.B."/>
            <person name="Cooney J.C."/>
            <person name="Kagawa T.F."/>
            <person name="Liu W."/>
            <person name="Song Y."/>
            <person name="Salvetti E."/>
            <person name="Wrobel A."/>
            <person name="Rasinkangas P."/>
            <person name="Parkhill J."/>
            <person name="Rea M.C."/>
            <person name="O'Sullivan O."/>
            <person name="Ritari J."/>
            <person name="Douillard F.P."/>
            <person name="Paul Ross R."/>
            <person name="Yang R."/>
            <person name="Briner A.E."/>
            <person name="Felis G.E."/>
            <person name="de Vos W.M."/>
            <person name="Barrangou R."/>
            <person name="Klaenhammer T.R."/>
            <person name="Caufield P.W."/>
            <person name="Cui Y."/>
            <person name="Zhang H."/>
            <person name="O'Toole P.W."/>
        </authorList>
    </citation>
    <scope>NUCLEOTIDE SEQUENCE [LARGE SCALE GENOMIC DNA]</scope>
    <source>
        <strain evidence="2 3">DSM 14500</strain>
    </source>
</reference>
<gene>
    <name evidence="2" type="ORF">FD29_GL000655</name>
</gene>
<name>A0A0R1QRV3_9LACO</name>
<dbReference type="EMBL" id="AZEZ01000073">
    <property type="protein sequence ID" value="KRL43704.1"/>
    <property type="molecule type" value="Genomic_DNA"/>
</dbReference>
<dbReference type="PATRIC" id="fig|1423770.3.peg.669"/>
<dbReference type="InterPro" id="IPR043472">
    <property type="entry name" value="Macro_dom-like"/>
</dbReference>
<accession>A0A0R1QRV3</accession>
<dbReference type="PANTHER" id="PTHR11106">
    <property type="entry name" value="GANGLIOSIDE INDUCED DIFFERENTIATION ASSOCIATED PROTEIN 2-RELATED"/>
    <property type="match status" value="1"/>
</dbReference>
<dbReference type="SUPFAM" id="SSF52949">
    <property type="entry name" value="Macro domain-like"/>
    <property type="match status" value="1"/>
</dbReference>